<feature type="domain" description="GBF-interacting protein 1 N-terminal" evidence="1">
    <location>
        <begin position="25"/>
        <end position="83"/>
    </location>
</feature>
<dbReference type="OrthoDB" id="690067at2759"/>
<proteinExistence type="predicted"/>
<dbReference type="AlphaFoldDB" id="A0A8J5V0H6"/>
<dbReference type="PANTHER" id="PTHR46445:SF8">
    <property type="entry name" value="OS05G0581800 PROTEIN"/>
    <property type="match status" value="1"/>
</dbReference>
<organism evidence="2 3">
    <name type="scientific">Zizania palustris</name>
    <name type="common">Northern wild rice</name>
    <dbReference type="NCBI Taxonomy" id="103762"/>
    <lineage>
        <taxon>Eukaryota</taxon>
        <taxon>Viridiplantae</taxon>
        <taxon>Streptophyta</taxon>
        <taxon>Embryophyta</taxon>
        <taxon>Tracheophyta</taxon>
        <taxon>Spermatophyta</taxon>
        <taxon>Magnoliopsida</taxon>
        <taxon>Liliopsida</taxon>
        <taxon>Poales</taxon>
        <taxon>Poaceae</taxon>
        <taxon>BOP clade</taxon>
        <taxon>Oryzoideae</taxon>
        <taxon>Oryzeae</taxon>
        <taxon>Zizaniinae</taxon>
        <taxon>Zizania</taxon>
    </lineage>
</organism>
<evidence type="ECO:0000259" key="1">
    <source>
        <dbReference type="Pfam" id="PF06972"/>
    </source>
</evidence>
<protein>
    <recommendedName>
        <fullName evidence="1">GBF-interacting protein 1 N-terminal domain-containing protein</fullName>
    </recommendedName>
</protein>
<comment type="caution">
    <text evidence="2">The sequence shown here is derived from an EMBL/GenBank/DDBJ whole genome shotgun (WGS) entry which is preliminary data.</text>
</comment>
<name>A0A8J5V0H6_ZIZPA</name>
<reference evidence="2" key="2">
    <citation type="submission" date="2021-02" db="EMBL/GenBank/DDBJ databases">
        <authorList>
            <person name="Kimball J.A."/>
            <person name="Haas M.W."/>
            <person name="Macchietto M."/>
            <person name="Kono T."/>
            <person name="Duquette J."/>
            <person name="Shao M."/>
        </authorList>
    </citation>
    <scope>NUCLEOTIDE SEQUENCE</scope>
    <source>
        <tissue evidence="2">Fresh leaf tissue</tissue>
    </source>
</reference>
<dbReference type="EMBL" id="JAAALK010000390">
    <property type="protein sequence ID" value="KAG8044715.1"/>
    <property type="molecule type" value="Genomic_DNA"/>
</dbReference>
<sequence>MRGGGRGGGGRVPYAAAERADAAAIPLASRKLVQGLKGILADRSEAEIYATLLDCGMDPDVAVERLISQDHFHEVKRKRDKKRRSNLLRKQGLDHFINLHTEDLRLILIEVVLFTLDWEIQLAVLKAQPRKKQSYILIQIYQGYSNRKYFHR</sequence>
<dbReference type="InterPro" id="IPR009719">
    <property type="entry name" value="GIP1_N"/>
</dbReference>
<evidence type="ECO:0000313" key="3">
    <source>
        <dbReference type="Proteomes" id="UP000729402"/>
    </source>
</evidence>
<dbReference type="PANTHER" id="PTHR46445">
    <property type="entry name" value="RNA POLYMERASE II DEGRADATION FACTOR-LIKE PROTEIN (DUF1296)"/>
    <property type="match status" value="1"/>
</dbReference>
<dbReference type="Proteomes" id="UP000729402">
    <property type="component" value="Unassembled WGS sequence"/>
</dbReference>
<keyword evidence="3" id="KW-1185">Reference proteome</keyword>
<dbReference type="Pfam" id="PF06972">
    <property type="entry name" value="GIP1_N"/>
    <property type="match status" value="1"/>
</dbReference>
<accession>A0A8J5V0H6</accession>
<evidence type="ECO:0000313" key="2">
    <source>
        <dbReference type="EMBL" id="KAG8044715.1"/>
    </source>
</evidence>
<gene>
    <name evidence="2" type="ORF">GUJ93_ZPchr0070g33429</name>
</gene>
<reference evidence="2" key="1">
    <citation type="journal article" date="2021" name="bioRxiv">
        <title>Whole Genome Assembly and Annotation of Northern Wild Rice, Zizania palustris L., Supports a Whole Genome Duplication in the Zizania Genus.</title>
        <authorList>
            <person name="Haas M."/>
            <person name="Kono T."/>
            <person name="Macchietto M."/>
            <person name="Millas R."/>
            <person name="McGilp L."/>
            <person name="Shao M."/>
            <person name="Duquette J."/>
            <person name="Hirsch C.N."/>
            <person name="Kimball J."/>
        </authorList>
    </citation>
    <scope>NUCLEOTIDE SEQUENCE</scope>
    <source>
        <tissue evidence="2">Fresh leaf tissue</tissue>
    </source>
</reference>